<keyword evidence="7" id="KW-0501">Molybdenum cofactor biosynthesis</keyword>
<keyword evidence="4" id="KW-0547">Nucleotide-binding</keyword>
<evidence type="ECO:0000256" key="7">
    <source>
        <dbReference type="ARBA" id="ARBA00023150"/>
    </source>
</evidence>
<keyword evidence="2" id="KW-0808">Transferase</keyword>
<dbReference type="GO" id="GO:0005525">
    <property type="term" value="F:GTP binding"/>
    <property type="evidence" value="ECO:0007669"/>
    <property type="project" value="UniProtKB-KW"/>
</dbReference>
<dbReference type="InterPro" id="IPR025877">
    <property type="entry name" value="MobA-like_NTP_Trfase"/>
</dbReference>
<dbReference type="PANTHER" id="PTHR19136">
    <property type="entry name" value="MOLYBDENUM COFACTOR GUANYLYLTRANSFERASE"/>
    <property type="match status" value="1"/>
</dbReference>
<evidence type="ECO:0000256" key="1">
    <source>
        <dbReference type="ARBA" id="ARBA00022490"/>
    </source>
</evidence>
<dbReference type="EMBL" id="CP011025">
    <property type="protein sequence ID" value="ATC86265.1"/>
    <property type="molecule type" value="Genomic_DNA"/>
</dbReference>
<dbReference type="GO" id="GO:1902758">
    <property type="term" value="P:bis(molybdopterin guanine dinucleotide)molybdenum biosynthetic process"/>
    <property type="evidence" value="ECO:0007669"/>
    <property type="project" value="TreeGrafter"/>
</dbReference>
<evidence type="ECO:0000256" key="6">
    <source>
        <dbReference type="ARBA" id="ARBA00023134"/>
    </source>
</evidence>
<dbReference type="SUPFAM" id="SSF53448">
    <property type="entry name" value="Nucleotide-diphospho-sugar transferases"/>
    <property type="match status" value="1"/>
</dbReference>
<accession>A0A290S3L0</accession>
<dbReference type="InterPro" id="IPR013482">
    <property type="entry name" value="Molybde_CF_guanTrfase"/>
</dbReference>
<keyword evidence="3" id="KW-0479">Metal-binding</keyword>
<evidence type="ECO:0000256" key="2">
    <source>
        <dbReference type="ARBA" id="ARBA00022679"/>
    </source>
</evidence>
<evidence type="ECO:0000259" key="8">
    <source>
        <dbReference type="Pfam" id="PF12804"/>
    </source>
</evidence>
<dbReference type="GO" id="GO:0046872">
    <property type="term" value="F:metal ion binding"/>
    <property type="evidence" value="ECO:0007669"/>
    <property type="project" value="UniProtKB-KW"/>
</dbReference>
<keyword evidence="6" id="KW-0342">GTP-binding</keyword>
<name>A0A290S3L0_9GAMM</name>
<dbReference type="Gene3D" id="3.90.550.10">
    <property type="entry name" value="Spore Coat Polysaccharide Biosynthesis Protein SpsA, Chain A"/>
    <property type="match status" value="1"/>
</dbReference>
<proteinExistence type="predicted"/>
<evidence type="ECO:0000313" key="9">
    <source>
        <dbReference type="EMBL" id="ATC86265.1"/>
    </source>
</evidence>
<dbReference type="PANTHER" id="PTHR19136:SF81">
    <property type="entry name" value="MOLYBDENUM COFACTOR GUANYLYLTRANSFERASE"/>
    <property type="match status" value="1"/>
</dbReference>
<protein>
    <submittedName>
        <fullName evidence="9">Molybdopterin-guanine dinucleotide biosynthesis protein A</fullName>
    </submittedName>
</protein>
<keyword evidence="1" id="KW-0963">Cytoplasm</keyword>
<keyword evidence="5" id="KW-0460">Magnesium</keyword>
<feature type="domain" description="MobA-like NTP transferase" evidence="8">
    <location>
        <begin position="33"/>
        <end position="168"/>
    </location>
</feature>
<dbReference type="AlphaFoldDB" id="A0A290S3L0"/>
<evidence type="ECO:0000256" key="3">
    <source>
        <dbReference type="ARBA" id="ARBA00022723"/>
    </source>
</evidence>
<dbReference type="CDD" id="cd02503">
    <property type="entry name" value="MobA"/>
    <property type="match status" value="1"/>
</dbReference>
<dbReference type="Pfam" id="PF12804">
    <property type="entry name" value="NTP_transf_3"/>
    <property type="match status" value="1"/>
</dbReference>
<dbReference type="KEGG" id="part:PARC_a1679"/>
<dbReference type="InterPro" id="IPR029044">
    <property type="entry name" value="Nucleotide-diphossugar_trans"/>
</dbReference>
<reference evidence="9 10" key="1">
    <citation type="journal article" date="2012" name="J. Bacteriol.">
        <title>Genome sequences of type strains of seven species of the marine bacterium Pseudoalteromonas.</title>
        <authorList>
            <person name="Xie B.B."/>
            <person name="Shu Y.L."/>
            <person name="Qin Q.L."/>
            <person name="Rong J.C."/>
            <person name="Zhang X.Y."/>
            <person name="Chen X.L."/>
            <person name="Shi M."/>
            <person name="He H.L."/>
            <person name="Zhou B.C."/>
            <person name="Zhang Y.Z."/>
        </authorList>
    </citation>
    <scope>NUCLEOTIDE SEQUENCE [LARGE SCALE GENOMIC DNA]</scope>
    <source>
        <strain evidence="9 10">A 37-1-2</strain>
    </source>
</reference>
<dbReference type="Proteomes" id="UP000016505">
    <property type="component" value="Chromosome I"/>
</dbReference>
<evidence type="ECO:0000256" key="4">
    <source>
        <dbReference type="ARBA" id="ARBA00022741"/>
    </source>
</evidence>
<sequence length="248" mass="27372">MEANVNTHIEANIKANIKANMKANMKVKRDFTGVVLAGGKSSRMGTDKADLVLKNKTLLHNACDLLKDAGAKNILISRNVTNPIKSLNHYSPSDYPSEKYVKDIYPNSGPLGGIYSTLIATEHDLLITAVDMPLLTSSLLSTIVLASQTNNVQSVSNQLNQSQIHAWHFENEPLPLYIRNTSSVKNHLKHILTNANSHKSIKQFTQSIGVQTLLCNKAHALINTNTPAQFKAVNEHFDLSINLLRRTL</sequence>
<evidence type="ECO:0000256" key="5">
    <source>
        <dbReference type="ARBA" id="ARBA00022842"/>
    </source>
</evidence>
<dbReference type="GO" id="GO:0016779">
    <property type="term" value="F:nucleotidyltransferase activity"/>
    <property type="evidence" value="ECO:0007669"/>
    <property type="project" value="UniProtKB-ARBA"/>
</dbReference>
<organism evidence="9 10">
    <name type="scientific">Pseudoalteromonas arctica A 37-1-2</name>
    <dbReference type="NCBI Taxonomy" id="1117313"/>
    <lineage>
        <taxon>Bacteria</taxon>
        <taxon>Pseudomonadati</taxon>
        <taxon>Pseudomonadota</taxon>
        <taxon>Gammaproteobacteria</taxon>
        <taxon>Alteromonadales</taxon>
        <taxon>Pseudoalteromonadaceae</taxon>
        <taxon>Pseudoalteromonas</taxon>
    </lineage>
</organism>
<evidence type="ECO:0000313" key="10">
    <source>
        <dbReference type="Proteomes" id="UP000016505"/>
    </source>
</evidence>
<gene>
    <name evidence="9" type="primary">mobA</name>
    <name evidence="9" type="ORF">PARC_a1679</name>
</gene>